<dbReference type="AlphaFoldDB" id="A0A087SAR5"/>
<evidence type="ECO:0000313" key="4">
    <source>
        <dbReference type="Proteomes" id="UP000028924"/>
    </source>
</evidence>
<protein>
    <submittedName>
        <fullName evidence="3">Uncharacterized protein</fullName>
    </submittedName>
</protein>
<dbReference type="EMBL" id="KL662082">
    <property type="protein sequence ID" value="KFM22819.1"/>
    <property type="molecule type" value="Genomic_DNA"/>
</dbReference>
<reference evidence="3 4" key="1">
    <citation type="journal article" date="2014" name="BMC Genomics">
        <title>Oil accumulation mechanisms of the oleaginous microalga Chlorella protothecoides revealed through its genome, transcriptomes, and proteomes.</title>
        <authorList>
            <person name="Gao C."/>
            <person name="Wang Y."/>
            <person name="Shen Y."/>
            <person name="Yan D."/>
            <person name="He X."/>
            <person name="Dai J."/>
            <person name="Wu Q."/>
        </authorList>
    </citation>
    <scope>NUCLEOTIDE SEQUENCE [LARGE SCALE GENOMIC DNA]</scope>
    <source>
        <strain evidence="3 4">0710</strain>
    </source>
</reference>
<evidence type="ECO:0000256" key="2">
    <source>
        <dbReference type="SAM" id="SignalP"/>
    </source>
</evidence>
<keyword evidence="2" id="KW-0732">Signal</keyword>
<gene>
    <name evidence="3" type="ORF">F751_5528</name>
</gene>
<feature type="compositionally biased region" description="Basic and acidic residues" evidence="1">
    <location>
        <begin position="316"/>
        <end position="328"/>
    </location>
</feature>
<feature type="signal peptide" evidence="2">
    <location>
        <begin position="1"/>
        <end position="23"/>
    </location>
</feature>
<dbReference type="GeneID" id="23616919"/>
<proteinExistence type="predicted"/>
<dbReference type="KEGG" id="apro:F751_5528"/>
<keyword evidence="4" id="KW-1185">Reference proteome</keyword>
<organism evidence="3 4">
    <name type="scientific">Auxenochlorella protothecoides</name>
    <name type="common">Green microalga</name>
    <name type="synonym">Chlorella protothecoides</name>
    <dbReference type="NCBI Taxonomy" id="3075"/>
    <lineage>
        <taxon>Eukaryota</taxon>
        <taxon>Viridiplantae</taxon>
        <taxon>Chlorophyta</taxon>
        <taxon>core chlorophytes</taxon>
        <taxon>Trebouxiophyceae</taxon>
        <taxon>Chlorellales</taxon>
        <taxon>Chlorellaceae</taxon>
        <taxon>Auxenochlorella</taxon>
    </lineage>
</organism>
<feature type="region of interest" description="Disordered" evidence="1">
    <location>
        <begin position="315"/>
        <end position="334"/>
    </location>
</feature>
<accession>A0A087SAR5</accession>
<sequence>MAQTRPYLVTCAAIMALVPMVSAGLCARSSAVLDACSSRLMEGEAGLERCCSLLQAHQLHGCLCPECETGVGLVSALGVQSLQALAPLVGACAQSSLGAQQLADILASLPLETSLPRALALQGESETAAGVWGLEPGTRLAGPSGLGAALASAMRHHDRTEGRRGAEDGRRAYSAIDLRMQGTVDLLREVLGVLRSLADPERVAGGRKVGLEAQLPRRLMLRAAHRLDDAEKELEGLRRGVGRQGPDAAPGACSCRRQAAWSWLPKGLVALRDDLCVFACSHHRLLTLALVLEGVAALCLTMYWLGAHGTDAEGEDAARRQRATEGKRGAPAGSIVRAAEHAADDCRTPLLSSS</sequence>
<evidence type="ECO:0000256" key="1">
    <source>
        <dbReference type="SAM" id="MobiDB-lite"/>
    </source>
</evidence>
<name>A0A087SAR5_AUXPR</name>
<dbReference type="Proteomes" id="UP000028924">
    <property type="component" value="Unassembled WGS sequence"/>
</dbReference>
<dbReference type="RefSeq" id="XP_011395685.1">
    <property type="nucleotide sequence ID" value="XM_011397383.1"/>
</dbReference>
<evidence type="ECO:0000313" key="3">
    <source>
        <dbReference type="EMBL" id="KFM22819.1"/>
    </source>
</evidence>
<feature type="chain" id="PRO_5001828740" evidence="2">
    <location>
        <begin position="24"/>
        <end position="354"/>
    </location>
</feature>